<organism evidence="1 2">
    <name type="scientific">Ceratitis capitata</name>
    <name type="common">Mediterranean fruit fly</name>
    <name type="synonym">Tephritis capitata</name>
    <dbReference type="NCBI Taxonomy" id="7213"/>
    <lineage>
        <taxon>Eukaryota</taxon>
        <taxon>Metazoa</taxon>
        <taxon>Ecdysozoa</taxon>
        <taxon>Arthropoda</taxon>
        <taxon>Hexapoda</taxon>
        <taxon>Insecta</taxon>
        <taxon>Pterygota</taxon>
        <taxon>Neoptera</taxon>
        <taxon>Endopterygota</taxon>
        <taxon>Diptera</taxon>
        <taxon>Brachycera</taxon>
        <taxon>Muscomorpha</taxon>
        <taxon>Tephritoidea</taxon>
        <taxon>Tephritidae</taxon>
        <taxon>Ceratitis</taxon>
        <taxon>Ceratitis</taxon>
    </lineage>
</organism>
<name>A0A811V122_CERCA</name>
<proteinExistence type="predicted"/>
<dbReference type="Proteomes" id="UP000606786">
    <property type="component" value="Unassembled WGS sequence"/>
</dbReference>
<keyword evidence="2" id="KW-1185">Reference proteome</keyword>
<protein>
    <submittedName>
        <fullName evidence="1">(Mediterranean fruit fly) hypothetical protein</fullName>
    </submittedName>
</protein>
<evidence type="ECO:0000313" key="1">
    <source>
        <dbReference type="EMBL" id="CAD7004248.1"/>
    </source>
</evidence>
<dbReference type="EMBL" id="CAJHJT010000034">
    <property type="protein sequence ID" value="CAD7004248.1"/>
    <property type="molecule type" value="Genomic_DNA"/>
</dbReference>
<sequence length="101" mass="11768">MPQIFDPESWEQQAMTTTYRTPASITEYDEHNVFSSNQKAIKTICAEPIKFLPKAENKVRFDVRNAKIKIFQSDKSAEKYVMKQIENVNPLLMAIDQRSKQ</sequence>
<gene>
    <name evidence="1" type="ORF">CCAP1982_LOCUS12668</name>
</gene>
<accession>A0A811V122</accession>
<evidence type="ECO:0000313" key="2">
    <source>
        <dbReference type="Proteomes" id="UP000606786"/>
    </source>
</evidence>
<dbReference type="AlphaFoldDB" id="A0A811V122"/>
<reference evidence="1" key="1">
    <citation type="submission" date="2020-11" db="EMBL/GenBank/DDBJ databases">
        <authorList>
            <person name="Whitehead M."/>
        </authorList>
    </citation>
    <scope>NUCLEOTIDE SEQUENCE</scope>
    <source>
        <strain evidence="1">EGII</strain>
    </source>
</reference>
<comment type="caution">
    <text evidence="1">The sequence shown here is derived from an EMBL/GenBank/DDBJ whole genome shotgun (WGS) entry which is preliminary data.</text>
</comment>